<evidence type="ECO:0000313" key="2">
    <source>
        <dbReference type="Proteomes" id="UP000789901"/>
    </source>
</evidence>
<name>A0ABN7VVE9_GIGMA</name>
<gene>
    <name evidence="1" type="ORF">GMARGA_LOCUS23027</name>
</gene>
<keyword evidence="2" id="KW-1185">Reference proteome</keyword>
<reference evidence="1 2" key="1">
    <citation type="submission" date="2021-06" db="EMBL/GenBank/DDBJ databases">
        <authorList>
            <person name="Kallberg Y."/>
            <person name="Tangrot J."/>
            <person name="Rosling A."/>
        </authorList>
    </citation>
    <scope>NUCLEOTIDE SEQUENCE [LARGE SCALE GENOMIC DNA]</scope>
    <source>
        <strain evidence="1 2">120-4 pot B 10/14</strain>
    </source>
</reference>
<evidence type="ECO:0000313" key="1">
    <source>
        <dbReference type="EMBL" id="CAG8800710.1"/>
    </source>
</evidence>
<dbReference type="EMBL" id="CAJVQB010022939">
    <property type="protein sequence ID" value="CAG8800710.1"/>
    <property type="molecule type" value="Genomic_DNA"/>
</dbReference>
<organism evidence="1 2">
    <name type="scientific">Gigaspora margarita</name>
    <dbReference type="NCBI Taxonomy" id="4874"/>
    <lineage>
        <taxon>Eukaryota</taxon>
        <taxon>Fungi</taxon>
        <taxon>Fungi incertae sedis</taxon>
        <taxon>Mucoromycota</taxon>
        <taxon>Glomeromycotina</taxon>
        <taxon>Glomeromycetes</taxon>
        <taxon>Diversisporales</taxon>
        <taxon>Gigasporaceae</taxon>
        <taxon>Gigaspora</taxon>
    </lineage>
</organism>
<comment type="caution">
    <text evidence="1">The sequence shown here is derived from an EMBL/GenBank/DDBJ whole genome shotgun (WGS) entry which is preliminary data.</text>
</comment>
<accession>A0ABN7VVE9</accession>
<dbReference type="Proteomes" id="UP000789901">
    <property type="component" value="Unassembled WGS sequence"/>
</dbReference>
<protein>
    <submittedName>
        <fullName evidence="1">7641_t:CDS:1</fullName>
    </submittedName>
</protein>
<feature type="non-terminal residue" evidence="1">
    <location>
        <position position="1"/>
    </location>
</feature>
<sequence>CPSLPMTVEILNKKLKKSLNNSNDDYFNEEDEEVTQQFLKADKLIKELTIIMQMHENIVYTFKLIDATRIVSKFEKF</sequence>
<proteinExistence type="predicted"/>